<feature type="compositionally biased region" description="Low complexity" evidence="9">
    <location>
        <begin position="137"/>
        <end position="147"/>
    </location>
</feature>
<feature type="transmembrane region" description="Helical" evidence="10">
    <location>
        <begin position="871"/>
        <end position="892"/>
    </location>
</feature>
<sequence length="974" mass="102823">MTQLVVEGNGTSVALDPRRTYRVGRDPGSEIVVAVDGVSRSHATLRFEAGQWVLEDNGSANGSYEGGRRIQRVAVAPGSEIRLGHPEQGVPLTFRAGQTAPPAAGPPPAAGAPAASPGRPQSPTDSSGPRPPYQQDSPWGSSPAGPSQPGGPGQYPPPTPQRPAAAGGTAPQGYPPAPDVPQQPAAGGTAPYGYPPAPDVSQPGGTAPHGYPPAPNMPQPPATAGGTAPHGYPPAPEARPGQAPPTIAPGTPVPPQQQPSPYGTGPQQAPGYGGGPAGPPYQAPPGPGGVPAWQSAPTHGPTQGPRPRSPIVQTMSGQYREPAHVRSLGGSNVVRIGRGPENDMVVADLRVSRQHAELRSAGGTYEIVDLGSRSGTYVNGRRVQRAPIGAQDIIGIGPSTFHLVDDVLMEYVDAGAVRLSAHDLTVTVDKGKVLLDHVTFPLGEKCLVAVIGPSGSGKSTLLRALTGLRPADQGVVSYDGRDLYRDYAELRSRIGLVPQDDILHTQLTVRRALIYAAELRFPDDTRQSERKARVDEVLKELGLDHRRDNKVSSLSGGQRKRVSVALELLTKPSLLFLDEPTSGLDPGLDKSVMQMLRGLADDGRTVAVVTHSVANLDICDRLLVMAPGGRIAYFGPPKEALPFLGFDDWADVFQAFDDPSIDWGGRYLHSQEHQRYVQAELVQPVAQTGPVGGNFEQPPKAQSWPEQLSTLIRRYCRSIAADPMFLGITVLLPIIMGLLARAVPTGNLLAPPGNDSQAANLLLILCIGGCLTGAANAVRELVKERAIYQRERAVGLSRSAYLASKLLVLGLVTIGQGVVLTLVAMLGVKTHDKGVLTTPLIELVLAIALLSFTAMALGLLISALVKTSEMTMPLLVMSTLVQVVFCGALVHLDGKPGLEQISWLVPARWALAAMAGTLNAGVLIPSRGDAPDPLWKQDTGTWAFDMGIMVVQVVVLTFLVTRMLRRQEPEVMRK</sequence>
<feature type="transmembrane region" description="Helical" evidence="10">
    <location>
        <begin position="944"/>
        <end position="964"/>
    </location>
</feature>
<dbReference type="PROSITE" id="PS50893">
    <property type="entry name" value="ABC_TRANSPORTER_2"/>
    <property type="match status" value="1"/>
</dbReference>
<evidence type="ECO:0000256" key="8">
    <source>
        <dbReference type="ARBA" id="ARBA00023136"/>
    </source>
</evidence>
<dbReference type="SUPFAM" id="SSF49879">
    <property type="entry name" value="SMAD/FHA domain"/>
    <property type="match status" value="2"/>
</dbReference>
<dbReference type="PROSITE" id="PS00211">
    <property type="entry name" value="ABC_TRANSPORTER_1"/>
    <property type="match status" value="1"/>
</dbReference>
<feature type="compositionally biased region" description="Pro residues" evidence="9">
    <location>
        <begin position="231"/>
        <end position="258"/>
    </location>
</feature>
<dbReference type="InterPro" id="IPR050352">
    <property type="entry name" value="ABCG_transporters"/>
</dbReference>
<evidence type="ECO:0000313" key="13">
    <source>
        <dbReference type="EMBL" id="GAA4627394.1"/>
    </source>
</evidence>
<feature type="region of interest" description="Disordered" evidence="9">
    <location>
        <begin position="91"/>
        <end position="312"/>
    </location>
</feature>
<feature type="compositionally biased region" description="Pro residues" evidence="9">
    <location>
        <begin position="277"/>
        <end position="288"/>
    </location>
</feature>
<dbReference type="InterPro" id="IPR027417">
    <property type="entry name" value="P-loop_NTPase"/>
</dbReference>
<dbReference type="Pfam" id="PF00498">
    <property type="entry name" value="FHA"/>
    <property type="match status" value="2"/>
</dbReference>
<comment type="subcellular location">
    <subcellularLocation>
        <location evidence="1">Membrane</location>
        <topology evidence="1">Multi-pass membrane protein</topology>
    </subcellularLocation>
</comment>
<feature type="transmembrane region" description="Helical" evidence="10">
    <location>
        <begin position="806"/>
        <end position="828"/>
    </location>
</feature>
<dbReference type="InterPro" id="IPR013525">
    <property type="entry name" value="ABC2_TM"/>
</dbReference>
<evidence type="ECO:0000256" key="9">
    <source>
        <dbReference type="SAM" id="MobiDB-lite"/>
    </source>
</evidence>
<dbReference type="RefSeq" id="WP_345432349.1">
    <property type="nucleotide sequence ID" value="NZ_BAABHK010000005.1"/>
</dbReference>
<feature type="domain" description="FHA" evidence="11">
    <location>
        <begin position="21"/>
        <end position="70"/>
    </location>
</feature>
<dbReference type="PANTHER" id="PTHR48041:SF139">
    <property type="entry name" value="PROTEIN SCARLET"/>
    <property type="match status" value="1"/>
</dbReference>
<keyword evidence="14" id="KW-1185">Reference proteome</keyword>
<evidence type="ECO:0000313" key="14">
    <source>
        <dbReference type="Proteomes" id="UP001501442"/>
    </source>
</evidence>
<keyword evidence="2" id="KW-0813">Transport</keyword>
<evidence type="ECO:0000256" key="10">
    <source>
        <dbReference type="SAM" id="Phobius"/>
    </source>
</evidence>
<dbReference type="CDD" id="cd03213">
    <property type="entry name" value="ABCG_EPDR"/>
    <property type="match status" value="1"/>
</dbReference>
<dbReference type="Pfam" id="PF00005">
    <property type="entry name" value="ABC_tran"/>
    <property type="match status" value="1"/>
</dbReference>
<keyword evidence="6" id="KW-0067">ATP-binding</keyword>
<feature type="domain" description="FHA" evidence="11">
    <location>
        <begin position="334"/>
        <end position="383"/>
    </location>
</feature>
<feature type="compositionally biased region" description="Pro residues" evidence="9">
    <location>
        <begin position="210"/>
        <end position="221"/>
    </location>
</feature>
<dbReference type="SMART" id="SM00240">
    <property type="entry name" value="FHA"/>
    <property type="match status" value="2"/>
</dbReference>
<gene>
    <name evidence="13" type="ORF">GCM10023196_039410</name>
</gene>
<dbReference type="PROSITE" id="PS50006">
    <property type="entry name" value="FHA_DOMAIN"/>
    <property type="match status" value="2"/>
</dbReference>
<organism evidence="13 14">
    <name type="scientific">Actinoallomurus vinaceus</name>
    <dbReference type="NCBI Taxonomy" id="1080074"/>
    <lineage>
        <taxon>Bacteria</taxon>
        <taxon>Bacillati</taxon>
        <taxon>Actinomycetota</taxon>
        <taxon>Actinomycetes</taxon>
        <taxon>Streptosporangiales</taxon>
        <taxon>Thermomonosporaceae</taxon>
        <taxon>Actinoallomurus</taxon>
    </lineage>
</organism>
<comment type="caution">
    <text evidence="13">The sequence shown here is derived from an EMBL/GenBank/DDBJ whole genome shotgun (WGS) entry which is preliminary data.</text>
</comment>
<feature type="transmembrane region" description="Helical" evidence="10">
    <location>
        <begin position="840"/>
        <end position="865"/>
    </location>
</feature>
<evidence type="ECO:0000256" key="6">
    <source>
        <dbReference type="ARBA" id="ARBA00022840"/>
    </source>
</evidence>
<keyword evidence="3" id="KW-0597">Phosphoprotein</keyword>
<feature type="domain" description="ABC transporter" evidence="12">
    <location>
        <begin position="419"/>
        <end position="653"/>
    </location>
</feature>
<evidence type="ECO:0000256" key="7">
    <source>
        <dbReference type="ARBA" id="ARBA00022989"/>
    </source>
</evidence>
<dbReference type="EMBL" id="BAABHK010000005">
    <property type="protein sequence ID" value="GAA4627394.1"/>
    <property type="molecule type" value="Genomic_DNA"/>
</dbReference>
<dbReference type="InterPro" id="IPR017871">
    <property type="entry name" value="ABC_transporter-like_CS"/>
</dbReference>
<keyword evidence="7 10" id="KW-1133">Transmembrane helix</keyword>
<feature type="compositionally biased region" description="Low complexity" evidence="9">
    <location>
        <begin position="261"/>
        <end position="270"/>
    </location>
</feature>
<dbReference type="InterPro" id="IPR008984">
    <property type="entry name" value="SMAD_FHA_dom_sf"/>
</dbReference>
<dbReference type="SUPFAM" id="SSF52540">
    <property type="entry name" value="P-loop containing nucleoside triphosphate hydrolases"/>
    <property type="match status" value="1"/>
</dbReference>
<accession>A0ABP8UDN6</accession>
<feature type="compositionally biased region" description="Low complexity" evidence="9">
    <location>
        <begin position="162"/>
        <end position="172"/>
    </location>
</feature>
<proteinExistence type="predicted"/>
<name>A0ABP8UDN6_9ACTN</name>
<evidence type="ECO:0000256" key="2">
    <source>
        <dbReference type="ARBA" id="ARBA00022448"/>
    </source>
</evidence>
<dbReference type="Pfam" id="PF01061">
    <property type="entry name" value="ABC2_membrane"/>
    <property type="match status" value="1"/>
</dbReference>
<protein>
    <submittedName>
        <fullName evidence="13">FHA domain-containing protein</fullName>
    </submittedName>
</protein>
<evidence type="ECO:0000256" key="3">
    <source>
        <dbReference type="ARBA" id="ARBA00022553"/>
    </source>
</evidence>
<feature type="compositionally biased region" description="Low complexity" evidence="9">
    <location>
        <begin position="182"/>
        <end position="192"/>
    </location>
</feature>
<evidence type="ECO:0000256" key="1">
    <source>
        <dbReference type="ARBA" id="ARBA00004141"/>
    </source>
</evidence>
<dbReference type="Gene3D" id="2.60.200.20">
    <property type="match status" value="2"/>
</dbReference>
<keyword evidence="8 10" id="KW-0472">Membrane</keyword>
<dbReference type="CDD" id="cd00060">
    <property type="entry name" value="FHA"/>
    <property type="match status" value="1"/>
</dbReference>
<evidence type="ECO:0000259" key="12">
    <source>
        <dbReference type="PROSITE" id="PS50893"/>
    </source>
</evidence>
<feature type="compositionally biased region" description="Low complexity" evidence="9">
    <location>
        <begin position="111"/>
        <end position="123"/>
    </location>
</feature>
<evidence type="ECO:0000256" key="5">
    <source>
        <dbReference type="ARBA" id="ARBA00022741"/>
    </source>
</evidence>
<keyword evidence="4 10" id="KW-0812">Transmembrane</keyword>
<dbReference type="PANTHER" id="PTHR48041">
    <property type="entry name" value="ABC TRANSPORTER G FAMILY MEMBER 28"/>
    <property type="match status" value="1"/>
</dbReference>
<dbReference type="InterPro" id="IPR000253">
    <property type="entry name" value="FHA_dom"/>
</dbReference>
<dbReference type="Gene3D" id="3.40.50.300">
    <property type="entry name" value="P-loop containing nucleotide triphosphate hydrolases"/>
    <property type="match status" value="1"/>
</dbReference>
<evidence type="ECO:0000259" key="11">
    <source>
        <dbReference type="PROSITE" id="PS50006"/>
    </source>
</evidence>
<dbReference type="InterPro" id="IPR003439">
    <property type="entry name" value="ABC_transporter-like_ATP-bd"/>
</dbReference>
<feature type="transmembrane region" description="Helical" evidence="10">
    <location>
        <begin position="723"/>
        <end position="740"/>
    </location>
</feature>
<keyword evidence="5" id="KW-0547">Nucleotide-binding</keyword>
<reference evidence="14" key="1">
    <citation type="journal article" date="2019" name="Int. J. Syst. Evol. Microbiol.">
        <title>The Global Catalogue of Microorganisms (GCM) 10K type strain sequencing project: providing services to taxonomists for standard genome sequencing and annotation.</title>
        <authorList>
            <consortium name="The Broad Institute Genomics Platform"/>
            <consortium name="The Broad Institute Genome Sequencing Center for Infectious Disease"/>
            <person name="Wu L."/>
            <person name="Ma J."/>
        </authorList>
    </citation>
    <scope>NUCLEOTIDE SEQUENCE [LARGE SCALE GENOMIC DNA]</scope>
    <source>
        <strain evidence="14">JCM 17939</strain>
    </source>
</reference>
<evidence type="ECO:0000256" key="4">
    <source>
        <dbReference type="ARBA" id="ARBA00022692"/>
    </source>
</evidence>
<dbReference type="SMART" id="SM00382">
    <property type="entry name" value="AAA"/>
    <property type="match status" value="1"/>
</dbReference>
<dbReference type="Proteomes" id="UP001501442">
    <property type="component" value="Unassembled WGS sequence"/>
</dbReference>
<dbReference type="InterPro" id="IPR003593">
    <property type="entry name" value="AAA+_ATPase"/>
</dbReference>